<feature type="region of interest" description="Disordered" evidence="1">
    <location>
        <begin position="1"/>
        <end position="115"/>
    </location>
</feature>
<gene>
    <name evidence="2" type="ORF">B296_00036475</name>
</gene>
<sequence length="115" mass="12666">MGHEGEDMMHVVGIPVEDSHKEDKDKGQEGIHMVADIHHEEEEEGRRGEEMRSKAAAAGSNISPEGAHEARQHSRVRVKRRPESEGVKDEVSRGLSREAVGVHCVGETKETPRAA</sequence>
<feature type="compositionally biased region" description="Basic and acidic residues" evidence="1">
    <location>
        <begin position="81"/>
        <end position="96"/>
    </location>
</feature>
<organism evidence="2 3">
    <name type="scientific">Ensete ventricosum</name>
    <name type="common">Abyssinian banana</name>
    <name type="synonym">Musa ensete</name>
    <dbReference type="NCBI Taxonomy" id="4639"/>
    <lineage>
        <taxon>Eukaryota</taxon>
        <taxon>Viridiplantae</taxon>
        <taxon>Streptophyta</taxon>
        <taxon>Embryophyta</taxon>
        <taxon>Tracheophyta</taxon>
        <taxon>Spermatophyta</taxon>
        <taxon>Magnoliopsida</taxon>
        <taxon>Liliopsida</taxon>
        <taxon>Zingiberales</taxon>
        <taxon>Musaceae</taxon>
        <taxon>Ensete</taxon>
    </lineage>
</organism>
<evidence type="ECO:0000313" key="3">
    <source>
        <dbReference type="Proteomes" id="UP000287651"/>
    </source>
</evidence>
<proteinExistence type="predicted"/>
<evidence type="ECO:0000256" key="1">
    <source>
        <dbReference type="SAM" id="MobiDB-lite"/>
    </source>
</evidence>
<name>A0A426ZGI5_ENSVE</name>
<evidence type="ECO:0000313" key="2">
    <source>
        <dbReference type="EMBL" id="RRT63085.1"/>
    </source>
</evidence>
<accession>A0A426ZGI5</accession>
<protein>
    <submittedName>
        <fullName evidence="2">Uncharacterized protein</fullName>
    </submittedName>
</protein>
<dbReference type="Proteomes" id="UP000287651">
    <property type="component" value="Unassembled WGS sequence"/>
</dbReference>
<dbReference type="AlphaFoldDB" id="A0A426ZGI5"/>
<feature type="compositionally biased region" description="Basic and acidic residues" evidence="1">
    <location>
        <begin position="17"/>
        <end position="53"/>
    </location>
</feature>
<dbReference type="EMBL" id="AMZH03006727">
    <property type="protein sequence ID" value="RRT63085.1"/>
    <property type="molecule type" value="Genomic_DNA"/>
</dbReference>
<feature type="compositionally biased region" description="Basic and acidic residues" evidence="1">
    <location>
        <begin position="106"/>
        <end position="115"/>
    </location>
</feature>
<reference evidence="2 3" key="1">
    <citation type="journal article" date="2014" name="Agronomy (Basel)">
        <title>A Draft Genome Sequence for Ensete ventricosum, the Drought-Tolerant Tree Against Hunger.</title>
        <authorList>
            <person name="Harrison J."/>
            <person name="Moore K.A."/>
            <person name="Paszkiewicz K."/>
            <person name="Jones T."/>
            <person name="Grant M."/>
            <person name="Ambacheew D."/>
            <person name="Muzemil S."/>
            <person name="Studholme D.J."/>
        </authorList>
    </citation>
    <scope>NUCLEOTIDE SEQUENCE [LARGE SCALE GENOMIC DNA]</scope>
</reference>
<comment type="caution">
    <text evidence="2">The sequence shown here is derived from an EMBL/GenBank/DDBJ whole genome shotgun (WGS) entry which is preliminary data.</text>
</comment>